<dbReference type="Proteomes" id="UP001501147">
    <property type="component" value="Unassembled WGS sequence"/>
</dbReference>
<keyword evidence="3" id="KW-1185">Reference proteome</keyword>
<feature type="compositionally biased region" description="Polar residues" evidence="1">
    <location>
        <begin position="163"/>
        <end position="178"/>
    </location>
</feature>
<dbReference type="SUPFAM" id="SSF53474">
    <property type="entry name" value="alpha/beta-Hydrolases"/>
    <property type="match status" value="1"/>
</dbReference>
<comment type="caution">
    <text evidence="2">The sequence shown here is derived from an EMBL/GenBank/DDBJ whole genome shotgun (WGS) entry which is preliminary data.</text>
</comment>
<protein>
    <submittedName>
        <fullName evidence="2">Uncharacterized protein</fullName>
    </submittedName>
</protein>
<dbReference type="EMBL" id="BAABJV010000002">
    <property type="protein sequence ID" value="GAA4770195.1"/>
    <property type="molecule type" value="Genomic_DNA"/>
</dbReference>
<evidence type="ECO:0000256" key="1">
    <source>
        <dbReference type="SAM" id="MobiDB-lite"/>
    </source>
</evidence>
<accession>A0ABP9A046</accession>
<reference evidence="3" key="1">
    <citation type="journal article" date="2019" name="Int. J. Syst. Evol. Microbiol.">
        <title>The Global Catalogue of Microorganisms (GCM) 10K type strain sequencing project: providing services to taxonomists for standard genome sequencing and annotation.</title>
        <authorList>
            <consortium name="The Broad Institute Genomics Platform"/>
            <consortium name="The Broad Institute Genome Sequencing Center for Infectious Disease"/>
            <person name="Wu L."/>
            <person name="Ma J."/>
        </authorList>
    </citation>
    <scope>NUCLEOTIDE SEQUENCE [LARGE SCALE GENOMIC DNA]</scope>
    <source>
        <strain evidence="3">JCM 18324</strain>
    </source>
</reference>
<name>A0ABP9A046_9ACTN</name>
<dbReference type="InterPro" id="IPR029058">
    <property type="entry name" value="AB_hydrolase_fold"/>
</dbReference>
<sequence length="184" mass="19554">MAAAHPRRVSALALLCSAAPDHLPGTALRSVIEQEALLTENGDLPGAVELNVRTWLGPEAGDDIRELVRAMQRIAFGMQCAVPEDSVFQVEEEVALGQVEAPCPAVPGAHDMADFREIAARLPGQVCRMRSMRNCPGQGTGTSPENGPETRKSPGTPWCSGALPNNSSAASYSPTGSPLQYHRR</sequence>
<evidence type="ECO:0000313" key="2">
    <source>
        <dbReference type="EMBL" id="GAA4770195.1"/>
    </source>
</evidence>
<evidence type="ECO:0000313" key="3">
    <source>
        <dbReference type="Proteomes" id="UP001501147"/>
    </source>
</evidence>
<organism evidence="2 3">
    <name type="scientific">Streptomyces sanyensis</name>
    <dbReference type="NCBI Taxonomy" id="568869"/>
    <lineage>
        <taxon>Bacteria</taxon>
        <taxon>Bacillati</taxon>
        <taxon>Actinomycetota</taxon>
        <taxon>Actinomycetes</taxon>
        <taxon>Kitasatosporales</taxon>
        <taxon>Streptomycetaceae</taxon>
        <taxon>Streptomyces</taxon>
    </lineage>
</organism>
<feature type="region of interest" description="Disordered" evidence="1">
    <location>
        <begin position="133"/>
        <end position="184"/>
    </location>
</feature>
<proteinExistence type="predicted"/>
<gene>
    <name evidence="2" type="ORF">GCM10023329_16570</name>
</gene>
<dbReference type="Gene3D" id="3.40.50.1820">
    <property type="entry name" value="alpha/beta hydrolase"/>
    <property type="match status" value="1"/>
</dbReference>